<accession>A0A1E4TAQ8</accession>
<dbReference type="GO" id="GO:0070006">
    <property type="term" value="F:metalloaminopeptidase activity"/>
    <property type="evidence" value="ECO:0007669"/>
    <property type="project" value="InterPro"/>
</dbReference>
<dbReference type="InterPro" id="IPR029149">
    <property type="entry name" value="Creatin/AminoP/Spt16_N"/>
</dbReference>
<feature type="domain" description="Aminopeptidase P N-terminal" evidence="6">
    <location>
        <begin position="7"/>
        <end position="132"/>
    </location>
</feature>
<reference evidence="8" key="1">
    <citation type="submission" date="2016-02" db="EMBL/GenBank/DDBJ databases">
        <title>Comparative genomics of biotechnologically important yeasts.</title>
        <authorList>
            <consortium name="DOE Joint Genome Institute"/>
            <person name="Riley R."/>
            <person name="Haridas S."/>
            <person name="Wolfe K.H."/>
            <person name="Lopes M.R."/>
            <person name="Hittinger C.T."/>
            <person name="Goker M."/>
            <person name="Salamov A."/>
            <person name="Wisecaver J."/>
            <person name="Long T.M."/>
            <person name="Aerts A.L."/>
            <person name="Barry K."/>
            <person name="Choi C."/>
            <person name="Clum A."/>
            <person name="Coughlan A.Y."/>
            <person name="Deshpande S."/>
            <person name="Douglass A.P."/>
            <person name="Hanson S.J."/>
            <person name="Klenk H.-P."/>
            <person name="Labutti K."/>
            <person name="Lapidus A."/>
            <person name="Lindquist E."/>
            <person name="Lipzen A."/>
            <person name="Meier-Kolthoff J.P."/>
            <person name="Ohm R.A."/>
            <person name="Otillar R.P."/>
            <person name="Pangilinan J."/>
            <person name="Peng Y."/>
            <person name="Rokas A."/>
            <person name="Rosa C.A."/>
            <person name="Scheuner C."/>
            <person name="Sibirny A.A."/>
            <person name="Slot J.C."/>
            <person name="Stielow J.B."/>
            <person name="Sun H."/>
            <person name="Kurtzman C.P."/>
            <person name="Blackwell M."/>
            <person name="Jeffries T.W."/>
            <person name="Grigoriev I.V."/>
        </authorList>
    </citation>
    <scope>NUCLEOTIDE SEQUENCE [LARGE SCALE GENOMIC DNA]</scope>
    <source>
        <strain evidence="8">NRRL Y-17796</strain>
    </source>
</reference>
<dbReference type="PANTHER" id="PTHR43226">
    <property type="entry name" value="XAA-PRO AMINOPEPTIDASE 3"/>
    <property type="match status" value="1"/>
</dbReference>
<dbReference type="Proteomes" id="UP000095023">
    <property type="component" value="Unassembled WGS sequence"/>
</dbReference>
<dbReference type="InterPro" id="IPR052433">
    <property type="entry name" value="X-Pro_dipept-like"/>
</dbReference>
<dbReference type="OrthoDB" id="10261878at2759"/>
<dbReference type="InterPro" id="IPR036005">
    <property type="entry name" value="Creatinase/aminopeptidase-like"/>
</dbReference>
<dbReference type="InterPro" id="IPR000994">
    <property type="entry name" value="Pept_M24"/>
</dbReference>
<evidence type="ECO:0000256" key="1">
    <source>
        <dbReference type="ARBA" id="ARBA00001936"/>
    </source>
</evidence>
<dbReference type="InterPro" id="IPR007865">
    <property type="entry name" value="Aminopep_P_N"/>
</dbReference>
<sequence>MTIPPKYPAKQHALKVKALLGLSEGLLYIESEKTVYFPNCDQTRPFRQNRSFYYLTGCDLPDCYVTFDLAQEKLVLYLPPIDDDDVMWSGMPLLPEEAMKKYDIDSCVYESDLESVLSSAATIHVMEQNKRPLPTTVNAKFLLDAIDEARATKDEYEIAELRKAAEISDHAHLQVMMNRKIETNECHVHAESVYHCMRSGSKHQAYDPICCAGTSASTLHYVRNDQPMLGDGQLLFLIDAGAEWNNYASDVTRCFPIGGEWTKESLEIYTLVQKMQAETMQLVRPGVHWEDLHLLSHKILVQRFLELGIFRDPQGKPVSDALVQEVLDSRVSVAFYPHGLGHMLGMNTHDTAGRANYEDPDIMFRYLRIRRPLEEGFYVTVEPGCYFNKFLIEDALKKPEQAKYIDQDVLERYWKVGGVRIEDDVLVTADGYENFTKITSDPEEISKIVRASLA</sequence>
<proteinExistence type="inferred from homology"/>
<keyword evidence="3" id="KW-0479">Metal-binding</keyword>
<evidence type="ECO:0000259" key="6">
    <source>
        <dbReference type="SMART" id="SM01011"/>
    </source>
</evidence>
<dbReference type="EMBL" id="KV453843">
    <property type="protein sequence ID" value="ODV88857.1"/>
    <property type="molecule type" value="Genomic_DNA"/>
</dbReference>
<dbReference type="Pfam" id="PF05195">
    <property type="entry name" value="AMP_N"/>
    <property type="match status" value="1"/>
</dbReference>
<evidence type="ECO:0000256" key="2">
    <source>
        <dbReference type="ARBA" id="ARBA00008766"/>
    </source>
</evidence>
<evidence type="ECO:0000256" key="3">
    <source>
        <dbReference type="ARBA" id="ARBA00022723"/>
    </source>
</evidence>
<dbReference type="SMART" id="SM01011">
    <property type="entry name" value="AMP_N"/>
    <property type="match status" value="1"/>
</dbReference>
<gene>
    <name evidence="7" type="ORF">CANCADRAFT_28801</name>
</gene>
<organism evidence="7 8">
    <name type="scientific">Tortispora caseinolytica NRRL Y-17796</name>
    <dbReference type="NCBI Taxonomy" id="767744"/>
    <lineage>
        <taxon>Eukaryota</taxon>
        <taxon>Fungi</taxon>
        <taxon>Dikarya</taxon>
        <taxon>Ascomycota</taxon>
        <taxon>Saccharomycotina</taxon>
        <taxon>Trigonopsidomycetes</taxon>
        <taxon>Trigonopsidales</taxon>
        <taxon>Trigonopsidaceae</taxon>
        <taxon>Tortispora</taxon>
    </lineage>
</organism>
<dbReference type="SUPFAM" id="SSF55920">
    <property type="entry name" value="Creatinase/aminopeptidase"/>
    <property type="match status" value="1"/>
</dbReference>
<protein>
    <recommendedName>
        <fullName evidence="6">Aminopeptidase P N-terminal domain-containing protein</fullName>
    </recommendedName>
</protein>
<dbReference type="GO" id="GO:0006508">
    <property type="term" value="P:proteolysis"/>
    <property type="evidence" value="ECO:0007669"/>
    <property type="project" value="TreeGrafter"/>
</dbReference>
<evidence type="ECO:0000256" key="5">
    <source>
        <dbReference type="ARBA" id="ARBA00023211"/>
    </source>
</evidence>
<dbReference type="SUPFAM" id="SSF53092">
    <property type="entry name" value="Creatinase/prolidase N-terminal domain"/>
    <property type="match status" value="1"/>
</dbReference>
<keyword evidence="4" id="KW-0378">Hydrolase</keyword>
<keyword evidence="8" id="KW-1185">Reference proteome</keyword>
<evidence type="ECO:0000256" key="4">
    <source>
        <dbReference type="ARBA" id="ARBA00022801"/>
    </source>
</evidence>
<dbReference type="GO" id="GO:0030145">
    <property type="term" value="F:manganese ion binding"/>
    <property type="evidence" value="ECO:0007669"/>
    <property type="project" value="InterPro"/>
</dbReference>
<dbReference type="AlphaFoldDB" id="A0A1E4TAQ8"/>
<comment type="similarity">
    <text evidence="2">Belongs to the peptidase M24B family.</text>
</comment>
<dbReference type="CDD" id="cd01087">
    <property type="entry name" value="Prolidase"/>
    <property type="match status" value="1"/>
</dbReference>
<dbReference type="Gene3D" id="3.90.230.10">
    <property type="entry name" value="Creatinase/methionine aminopeptidase superfamily"/>
    <property type="match status" value="1"/>
</dbReference>
<evidence type="ECO:0000313" key="8">
    <source>
        <dbReference type="Proteomes" id="UP000095023"/>
    </source>
</evidence>
<dbReference type="Gene3D" id="3.40.350.10">
    <property type="entry name" value="Creatinase/prolidase N-terminal domain"/>
    <property type="match status" value="1"/>
</dbReference>
<evidence type="ECO:0000313" key="7">
    <source>
        <dbReference type="EMBL" id="ODV88857.1"/>
    </source>
</evidence>
<comment type="cofactor">
    <cofactor evidence="1">
        <name>Mn(2+)</name>
        <dbReference type="ChEBI" id="CHEBI:29035"/>
    </cofactor>
</comment>
<keyword evidence="5" id="KW-0464">Manganese</keyword>
<dbReference type="Pfam" id="PF00557">
    <property type="entry name" value="Peptidase_M24"/>
    <property type="match status" value="1"/>
</dbReference>
<name>A0A1E4TAQ8_9ASCO</name>
<dbReference type="PANTHER" id="PTHR43226:SF1">
    <property type="entry name" value="XAA-PRO DIPEPTIDASE"/>
    <property type="match status" value="1"/>
</dbReference>